<evidence type="ECO:0000313" key="1">
    <source>
        <dbReference type="EMBL" id="SVD26262.1"/>
    </source>
</evidence>
<gene>
    <name evidence="1" type="ORF">METZ01_LOCUS379116</name>
</gene>
<feature type="non-terminal residue" evidence="1">
    <location>
        <position position="66"/>
    </location>
</feature>
<name>A0A382TX21_9ZZZZ</name>
<dbReference type="EMBL" id="UINC01139613">
    <property type="protein sequence ID" value="SVD26262.1"/>
    <property type="molecule type" value="Genomic_DNA"/>
</dbReference>
<evidence type="ECO:0008006" key="2">
    <source>
        <dbReference type="Google" id="ProtNLM"/>
    </source>
</evidence>
<organism evidence="1">
    <name type="scientific">marine metagenome</name>
    <dbReference type="NCBI Taxonomy" id="408172"/>
    <lineage>
        <taxon>unclassified sequences</taxon>
        <taxon>metagenomes</taxon>
        <taxon>ecological metagenomes</taxon>
    </lineage>
</organism>
<protein>
    <recommendedName>
        <fullName evidence="2">Flagellin N-terminal domain-containing protein</fullName>
    </recommendedName>
</protein>
<accession>A0A382TX21</accession>
<dbReference type="SUPFAM" id="SSF64518">
    <property type="entry name" value="Phase 1 flagellin"/>
    <property type="match status" value="1"/>
</dbReference>
<proteinExistence type="predicted"/>
<sequence>MNSSRMKHNSSAVNAYKNFFRSQIGLSANLSRLSSSLNLNSASGNSSDTIISAQKEVQVAEMKQVD</sequence>
<dbReference type="AlphaFoldDB" id="A0A382TX21"/>
<reference evidence="1" key="1">
    <citation type="submission" date="2018-05" db="EMBL/GenBank/DDBJ databases">
        <authorList>
            <person name="Lanie J.A."/>
            <person name="Ng W.-L."/>
            <person name="Kazmierczak K.M."/>
            <person name="Andrzejewski T.M."/>
            <person name="Davidsen T.M."/>
            <person name="Wayne K.J."/>
            <person name="Tettelin H."/>
            <person name="Glass J.I."/>
            <person name="Rusch D."/>
            <person name="Podicherti R."/>
            <person name="Tsui H.-C.T."/>
            <person name="Winkler M.E."/>
        </authorList>
    </citation>
    <scope>NUCLEOTIDE SEQUENCE</scope>
</reference>